<keyword evidence="7" id="KW-1185">Reference proteome</keyword>
<protein>
    <recommendedName>
        <fullName evidence="5">CW-type domain-containing protein</fullName>
    </recommendedName>
</protein>
<reference evidence="6" key="1">
    <citation type="submission" date="2022-04" db="EMBL/GenBank/DDBJ databases">
        <title>A functionally conserved STORR gene fusion in Papaver species that diverged 16.8 million years ago.</title>
        <authorList>
            <person name="Catania T."/>
        </authorList>
    </citation>
    <scope>NUCLEOTIDE SEQUENCE</scope>
    <source>
        <strain evidence="6">S-188037</strain>
    </source>
</reference>
<evidence type="ECO:0000256" key="1">
    <source>
        <dbReference type="ARBA" id="ARBA00022723"/>
    </source>
</evidence>
<proteinExistence type="predicted"/>
<evidence type="ECO:0000256" key="2">
    <source>
        <dbReference type="ARBA" id="ARBA00022771"/>
    </source>
</evidence>
<gene>
    <name evidence="6" type="ORF">MKW98_028219</name>
</gene>
<sequence length="144" mass="16444">MDSPQVPDSDSDRTVTDPMPLDEYYFQSDEESDAGYAGIDDEEASLPDIEITDQQPAPIIPPDNVPVHVPRYYLRSRSTERIHVVPGNPSRVFPGNGSLLNGYWWITCHDCGKWRRVGYLRRVENLPSGWNCKMSPVRLKRNLI</sequence>
<evidence type="ECO:0000259" key="5">
    <source>
        <dbReference type="PROSITE" id="PS51050"/>
    </source>
</evidence>
<dbReference type="Proteomes" id="UP001202328">
    <property type="component" value="Unassembled WGS sequence"/>
</dbReference>
<keyword evidence="1" id="KW-0479">Metal-binding</keyword>
<organism evidence="6 7">
    <name type="scientific">Papaver atlanticum</name>
    <dbReference type="NCBI Taxonomy" id="357466"/>
    <lineage>
        <taxon>Eukaryota</taxon>
        <taxon>Viridiplantae</taxon>
        <taxon>Streptophyta</taxon>
        <taxon>Embryophyta</taxon>
        <taxon>Tracheophyta</taxon>
        <taxon>Spermatophyta</taxon>
        <taxon>Magnoliopsida</taxon>
        <taxon>Ranunculales</taxon>
        <taxon>Papaveraceae</taxon>
        <taxon>Papaveroideae</taxon>
        <taxon>Papaver</taxon>
    </lineage>
</organism>
<keyword evidence="3" id="KW-0862">Zinc</keyword>
<comment type="caution">
    <text evidence="6">The sequence shown here is derived from an EMBL/GenBank/DDBJ whole genome shotgun (WGS) entry which is preliminary data.</text>
</comment>
<feature type="region of interest" description="Disordered" evidence="4">
    <location>
        <begin position="1"/>
        <end position="20"/>
    </location>
</feature>
<evidence type="ECO:0000256" key="4">
    <source>
        <dbReference type="SAM" id="MobiDB-lite"/>
    </source>
</evidence>
<evidence type="ECO:0000313" key="6">
    <source>
        <dbReference type="EMBL" id="KAI3926083.1"/>
    </source>
</evidence>
<dbReference type="Pfam" id="PF07496">
    <property type="entry name" value="zf-CW"/>
    <property type="match status" value="1"/>
</dbReference>
<accession>A0AAD4SXH4</accession>
<dbReference type="InterPro" id="IPR011124">
    <property type="entry name" value="Znf_CW"/>
</dbReference>
<dbReference type="PROSITE" id="PS51050">
    <property type="entry name" value="ZF_CW"/>
    <property type="match status" value="1"/>
</dbReference>
<evidence type="ECO:0000256" key="3">
    <source>
        <dbReference type="ARBA" id="ARBA00022833"/>
    </source>
</evidence>
<dbReference type="EMBL" id="JAJJMB010008071">
    <property type="protein sequence ID" value="KAI3926083.1"/>
    <property type="molecule type" value="Genomic_DNA"/>
</dbReference>
<feature type="domain" description="CW-type" evidence="5">
    <location>
        <begin position="98"/>
        <end position="144"/>
    </location>
</feature>
<name>A0AAD4SXH4_9MAGN</name>
<dbReference type="AlphaFoldDB" id="A0AAD4SXH4"/>
<keyword evidence="2" id="KW-0863">Zinc-finger</keyword>
<evidence type="ECO:0000313" key="7">
    <source>
        <dbReference type="Proteomes" id="UP001202328"/>
    </source>
</evidence>
<dbReference type="GO" id="GO:0008270">
    <property type="term" value="F:zinc ion binding"/>
    <property type="evidence" value="ECO:0007669"/>
    <property type="project" value="UniProtKB-KW"/>
</dbReference>
<dbReference type="Gene3D" id="3.30.40.100">
    <property type="match status" value="1"/>
</dbReference>